<dbReference type="GeneID" id="39473839"/>
<evidence type="ECO:0000313" key="2">
    <source>
        <dbReference type="Proteomes" id="UP000006426"/>
    </source>
</evidence>
<evidence type="ECO:0008006" key="3">
    <source>
        <dbReference type="Google" id="ProtNLM"/>
    </source>
</evidence>
<dbReference type="AlphaFoldDB" id="A0AAD0VAL7"/>
<name>A0AAD0VAL7_PSEAV</name>
<evidence type="ECO:0000313" key="1">
    <source>
        <dbReference type="EMBL" id="AXH60381.1"/>
    </source>
</evidence>
<dbReference type="Gene3D" id="1.10.4010.10">
    <property type="entry name" value="Type II deoxyuridine triphosphatase"/>
    <property type="match status" value="1"/>
</dbReference>
<keyword evidence="1" id="KW-0614">Plasmid</keyword>
<dbReference type="CDD" id="cd11527">
    <property type="entry name" value="NTP-PPase_dUTPase"/>
    <property type="match status" value="1"/>
</dbReference>
<accession>A0AAD0VAL7</accession>
<dbReference type="RefSeq" id="WP_005742467.1">
    <property type="nucleotide sequence ID" value="NZ_CP031226.1"/>
</dbReference>
<dbReference type="InterPro" id="IPR014871">
    <property type="entry name" value="dUTPase/dCTP_pyrophosphatase"/>
</dbReference>
<reference evidence="1 2" key="1">
    <citation type="journal article" date="2011" name="PLoS Pathog.">
        <title>Dynamic evolution of pathogenicity revealed by sequencing and comparative genomics of 19 Pseudomonas syringae isolates.</title>
        <authorList>
            <person name="Baltrus D.A."/>
            <person name="Nishimura M.T."/>
            <person name="Romanchuk A."/>
            <person name="Chang J.H."/>
            <person name="Mukhtar M.S."/>
            <person name="Cherkis K."/>
            <person name="Roach J."/>
            <person name="Grant S.R."/>
            <person name="Jones C.D."/>
            <person name="Dangl J.L."/>
        </authorList>
    </citation>
    <scope>NUCLEOTIDE SEQUENCE [LARGE SCALE GENOMIC DNA]</scope>
    <source>
        <strain evidence="1 2">M301315</strain>
    </source>
</reference>
<dbReference type="Proteomes" id="UP000006426">
    <property type="component" value="Plasmid pmppla107"/>
</dbReference>
<dbReference type="Pfam" id="PF08761">
    <property type="entry name" value="dUTPase_2"/>
    <property type="match status" value="1"/>
</dbReference>
<proteinExistence type="predicted"/>
<sequence>MTYDIQGVATLEKLSTMLRYQEQLNDVFDPQWRQNRHAYLRAASVESGEAIDHHTYKWWKKQSANLIQVQLEIVDILHFYLSEVARIANDSDKARADLFEAWKLDDQFLEFDGVVYRFEEMDTLRKLDIMMGLACARRINWALFRAVMLDAKLTFDSMYSTYAAKNVLNLFRQHNGDKQGTYIKLWAGREDNLYLEDLMQSWNPDEGMDVLYARLKDCYESFALGR</sequence>
<protein>
    <recommendedName>
        <fullName evidence="3">dUTPase</fullName>
    </recommendedName>
</protein>
<dbReference type="EMBL" id="CP031226">
    <property type="protein sequence ID" value="AXH60381.1"/>
    <property type="molecule type" value="Genomic_DNA"/>
</dbReference>
<dbReference type="SUPFAM" id="SSF101386">
    <property type="entry name" value="all-alpha NTP pyrophosphatases"/>
    <property type="match status" value="1"/>
</dbReference>
<gene>
    <name evidence="1" type="ORF">PLA107_035000</name>
</gene>
<geneLocation type="plasmid" evidence="2">
    <name>pmppla107</name>
</geneLocation>
<organism evidence="1 2">
    <name type="scientific">Pseudomonas amygdali pv. lachrymans str. M301315</name>
    <dbReference type="NCBI Taxonomy" id="629260"/>
    <lineage>
        <taxon>Bacteria</taxon>
        <taxon>Pseudomonadati</taxon>
        <taxon>Pseudomonadota</taxon>
        <taxon>Gammaproteobacteria</taxon>
        <taxon>Pseudomonadales</taxon>
        <taxon>Pseudomonadaceae</taxon>
        <taxon>Pseudomonas</taxon>
        <taxon>Pseudomonas amygdali</taxon>
    </lineage>
</organism>